<sequence length="533" mass="55046">MGAPAGGFASPRGTAFDLGVQVWREQSPRANVTLEVSARITVREDGARTGNAAGARHGDLAVAVAVDLDADRDAAAREALAETLGALPPGCAYALIGADGRTVYPFDGGWATASAASLRDAGFTTGTRQVYVDRKAWGPGTGGAGVAGLLAAARAQFDRGGDRVPPVRHLLLVTDGSGGLGHGPVPGPAGGAGGAGRGGQGAGLAAVDAELDRCAGRFTCDVLALDGPWEPAALLAVAERLHGRATPVADRFAAAAEEAVAARHGSAPELPLEIVLRHGVRLVGLEETSPGSHPLPAREVQGRPGVLRTQALPWRPGTSTYRLKLGLDATGDPLATDLQLAALSVGDSHAPVVVRWETRPRPRPTPPRARPHGGPGAREPEAASATPAEGGLAYGAEENTVVVAGAVELMRKELKRGKIALHDRRHEEAERRLGAAAQLAHQLGVEWALEEVGRVAEVVDARLGVVRVHEAVDREELKRSILHREGGTSAAPEAMAVEPTAFITFDCHRCGRTAGATAQYCIVCGTALTGARR</sequence>
<dbReference type="RefSeq" id="WP_380837098.1">
    <property type="nucleotide sequence ID" value="NZ_JBHMCR010000007.1"/>
</dbReference>
<protein>
    <recommendedName>
        <fullName evidence="2">VWFA domain-containing protein</fullName>
    </recommendedName>
</protein>
<dbReference type="Gene3D" id="3.40.50.410">
    <property type="entry name" value="von Willebrand factor, type A domain"/>
    <property type="match status" value="1"/>
</dbReference>
<dbReference type="InterPro" id="IPR002035">
    <property type="entry name" value="VWF_A"/>
</dbReference>
<evidence type="ECO:0000313" key="4">
    <source>
        <dbReference type="Proteomes" id="UP001589718"/>
    </source>
</evidence>
<dbReference type="InterPro" id="IPR036465">
    <property type="entry name" value="vWFA_dom_sf"/>
</dbReference>
<accession>A0ABV5PDW1</accession>
<evidence type="ECO:0000256" key="1">
    <source>
        <dbReference type="SAM" id="MobiDB-lite"/>
    </source>
</evidence>
<dbReference type="EMBL" id="JBHMCR010000007">
    <property type="protein sequence ID" value="MFB9521248.1"/>
    <property type="molecule type" value="Genomic_DNA"/>
</dbReference>
<reference evidence="3 4" key="1">
    <citation type="submission" date="2024-09" db="EMBL/GenBank/DDBJ databases">
        <authorList>
            <person name="Sun Q."/>
            <person name="Mori K."/>
        </authorList>
    </citation>
    <scope>NUCLEOTIDE SEQUENCE [LARGE SCALE GENOMIC DNA]</scope>
    <source>
        <strain evidence="3 4">JCM 4362</strain>
    </source>
</reference>
<gene>
    <name evidence="3" type="ORF">ACFFTU_14960</name>
</gene>
<evidence type="ECO:0000313" key="3">
    <source>
        <dbReference type="EMBL" id="MFB9521248.1"/>
    </source>
</evidence>
<keyword evidence="4" id="KW-1185">Reference proteome</keyword>
<dbReference type="Pfam" id="PF13768">
    <property type="entry name" value="VWA_3"/>
    <property type="match status" value="1"/>
</dbReference>
<evidence type="ECO:0000259" key="2">
    <source>
        <dbReference type="Pfam" id="PF13768"/>
    </source>
</evidence>
<organism evidence="3 4">
    <name type="scientific">Streptomyces cremeus</name>
    <dbReference type="NCBI Taxonomy" id="66881"/>
    <lineage>
        <taxon>Bacteria</taxon>
        <taxon>Bacillati</taxon>
        <taxon>Actinomycetota</taxon>
        <taxon>Actinomycetes</taxon>
        <taxon>Kitasatosporales</taxon>
        <taxon>Streptomycetaceae</taxon>
        <taxon>Streptomyces</taxon>
    </lineage>
</organism>
<dbReference type="Proteomes" id="UP001589718">
    <property type="component" value="Unassembled WGS sequence"/>
</dbReference>
<proteinExistence type="predicted"/>
<dbReference type="Gene3D" id="2.60.40.3670">
    <property type="match status" value="1"/>
</dbReference>
<name>A0ABV5PDW1_STRCM</name>
<feature type="domain" description="VWFA" evidence="2">
    <location>
        <begin position="62"/>
        <end position="245"/>
    </location>
</feature>
<feature type="region of interest" description="Disordered" evidence="1">
    <location>
        <begin position="354"/>
        <end position="387"/>
    </location>
</feature>
<comment type="caution">
    <text evidence="3">The sequence shown here is derived from an EMBL/GenBank/DDBJ whole genome shotgun (WGS) entry which is preliminary data.</text>
</comment>
<dbReference type="Gene3D" id="1.20.120.1690">
    <property type="match status" value="1"/>
</dbReference>